<comment type="caution">
    <text evidence="1">The sequence shown here is derived from an EMBL/GenBank/DDBJ whole genome shotgun (WGS) entry which is preliminary data.</text>
</comment>
<protein>
    <submittedName>
        <fullName evidence="1">Uncharacterized protein</fullName>
    </submittedName>
</protein>
<evidence type="ECO:0000313" key="2">
    <source>
        <dbReference type="Proteomes" id="UP000244240"/>
    </source>
</evidence>
<name>A0A2T6BU47_9BACL</name>
<organism evidence="1 2">
    <name type="scientific">Melghirimyces profundicolus</name>
    <dbReference type="NCBI Taxonomy" id="1242148"/>
    <lineage>
        <taxon>Bacteria</taxon>
        <taxon>Bacillati</taxon>
        <taxon>Bacillota</taxon>
        <taxon>Bacilli</taxon>
        <taxon>Bacillales</taxon>
        <taxon>Thermoactinomycetaceae</taxon>
        <taxon>Melghirimyces</taxon>
    </lineage>
</organism>
<reference evidence="1 2" key="1">
    <citation type="submission" date="2018-04" db="EMBL/GenBank/DDBJ databases">
        <title>Genomic Encyclopedia of Archaeal and Bacterial Type Strains, Phase II (KMG-II): from individual species to whole genera.</title>
        <authorList>
            <person name="Goeker M."/>
        </authorList>
    </citation>
    <scope>NUCLEOTIDE SEQUENCE [LARGE SCALE GENOMIC DNA]</scope>
    <source>
        <strain evidence="1 2">DSM 45787</strain>
    </source>
</reference>
<sequence>MNWSKRLILSIITVSLLGAGLLYPLVEEKEFTIVATSTNSDEPKGG</sequence>
<dbReference type="RefSeq" id="WP_170109583.1">
    <property type="nucleotide sequence ID" value="NZ_QBKR01000011.1"/>
</dbReference>
<dbReference type="EMBL" id="QBKR01000011">
    <property type="protein sequence ID" value="PTX59583.1"/>
    <property type="molecule type" value="Genomic_DNA"/>
</dbReference>
<proteinExistence type="predicted"/>
<keyword evidence="2" id="KW-1185">Reference proteome</keyword>
<dbReference type="AlphaFoldDB" id="A0A2T6BU47"/>
<gene>
    <name evidence="1" type="ORF">C8P63_11113</name>
</gene>
<evidence type="ECO:0000313" key="1">
    <source>
        <dbReference type="EMBL" id="PTX59583.1"/>
    </source>
</evidence>
<dbReference type="Proteomes" id="UP000244240">
    <property type="component" value="Unassembled WGS sequence"/>
</dbReference>
<accession>A0A2T6BU47</accession>